<protein>
    <recommendedName>
        <fullName evidence="8">Acetate kinase</fullName>
        <ecNumber evidence="8">2.7.2.1</ecNumber>
    </recommendedName>
    <alternativeName>
        <fullName evidence="8">Acetokinase</fullName>
    </alternativeName>
</protein>
<evidence type="ECO:0000256" key="8">
    <source>
        <dbReference type="HAMAP-Rule" id="MF_00020"/>
    </source>
</evidence>
<feature type="binding site" evidence="8">
    <location>
        <begin position="203"/>
        <end position="207"/>
    </location>
    <ligand>
        <name>ATP</name>
        <dbReference type="ChEBI" id="CHEBI:30616"/>
    </ligand>
</feature>
<comment type="subcellular location">
    <subcellularLocation>
        <location evidence="8">Cytoplasm</location>
    </subcellularLocation>
</comment>
<dbReference type="EMBL" id="UGKR01000003">
    <property type="protein sequence ID" value="STS91591.1"/>
    <property type="molecule type" value="Genomic_DNA"/>
</dbReference>
<dbReference type="Proteomes" id="UP000254545">
    <property type="component" value="Unassembled WGS sequence"/>
</dbReference>
<dbReference type="EC" id="2.7.2.1" evidence="8"/>
<keyword evidence="5 8" id="KW-0418">Kinase</keyword>
<keyword evidence="3 8" id="KW-0479">Metal-binding</keyword>
<dbReference type="NCBIfam" id="TIGR00016">
    <property type="entry name" value="ackA"/>
    <property type="match status" value="1"/>
</dbReference>
<evidence type="ECO:0000256" key="9">
    <source>
        <dbReference type="RuleBase" id="RU003835"/>
    </source>
</evidence>
<dbReference type="GO" id="GO:0008776">
    <property type="term" value="F:acetate kinase activity"/>
    <property type="evidence" value="ECO:0007669"/>
    <property type="project" value="UniProtKB-UniRule"/>
</dbReference>
<evidence type="ECO:0000256" key="3">
    <source>
        <dbReference type="ARBA" id="ARBA00022723"/>
    </source>
</evidence>
<dbReference type="InterPro" id="IPR004372">
    <property type="entry name" value="Ac/propionate_kinase"/>
</dbReference>
<evidence type="ECO:0000256" key="6">
    <source>
        <dbReference type="ARBA" id="ARBA00022840"/>
    </source>
</evidence>
<dbReference type="SUPFAM" id="SSF53067">
    <property type="entry name" value="Actin-like ATPase domain"/>
    <property type="match status" value="2"/>
</dbReference>
<dbReference type="PANTHER" id="PTHR21060">
    <property type="entry name" value="ACETATE KINASE"/>
    <property type="match status" value="1"/>
</dbReference>
<feature type="binding site" evidence="8">
    <location>
        <position position="86"/>
    </location>
    <ligand>
        <name>substrate</name>
    </ligand>
</feature>
<dbReference type="InterPro" id="IPR043129">
    <property type="entry name" value="ATPase_NBD"/>
</dbReference>
<evidence type="ECO:0000256" key="2">
    <source>
        <dbReference type="ARBA" id="ARBA00022679"/>
    </source>
</evidence>
<dbReference type="PANTHER" id="PTHR21060:SF17">
    <property type="entry name" value="PROPIONATE KINASE"/>
    <property type="match status" value="1"/>
</dbReference>
<feature type="active site" description="Proton donor/acceptor" evidence="8">
    <location>
        <position position="143"/>
    </location>
</feature>
<comment type="catalytic activity">
    <reaction evidence="8">
        <text>acetate + ATP = acetyl phosphate + ADP</text>
        <dbReference type="Rhea" id="RHEA:11352"/>
        <dbReference type="ChEBI" id="CHEBI:22191"/>
        <dbReference type="ChEBI" id="CHEBI:30089"/>
        <dbReference type="ChEBI" id="CHEBI:30616"/>
        <dbReference type="ChEBI" id="CHEBI:456216"/>
        <dbReference type="EC" id="2.7.2.1"/>
    </reaction>
</comment>
<dbReference type="NCBIfam" id="NF009045">
    <property type="entry name" value="PRK12379.1"/>
    <property type="match status" value="1"/>
</dbReference>
<dbReference type="Gene3D" id="3.30.420.40">
    <property type="match status" value="2"/>
</dbReference>
<dbReference type="PROSITE" id="PS01075">
    <property type="entry name" value="ACETATE_KINASE_1"/>
    <property type="match status" value="1"/>
</dbReference>
<dbReference type="GO" id="GO:0005829">
    <property type="term" value="C:cytosol"/>
    <property type="evidence" value="ECO:0007669"/>
    <property type="project" value="TreeGrafter"/>
</dbReference>
<comment type="caution">
    <text evidence="8">Lacks conserved residue(s) required for the propagation of feature annotation.</text>
</comment>
<keyword evidence="2 8" id="KW-0808">Transferase</keyword>
<comment type="subunit">
    <text evidence="8">Homodimer.</text>
</comment>
<organism evidence="10 11">
    <name type="scientific">Klebsiella variicola</name>
    <dbReference type="NCBI Taxonomy" id="244366"/>
    <lineage>
        <taxon>Bacteria</taxon>
        <taxon>Pseudomonadati</taxon>
        <taxon>Pseudomonadota</taxon>
        <taxon>Gammaproteobacteria</taxon>
        <taxon>Enterobacterales</taxon>
        <taxon>Enterobacteriaceae</taxon>
        <taxon>Klebsiella/Raoultella group</taxon>
        <taxon>Klebsiella</taxon>
        <taxon>Klebsiella pneumoniae complex</taxon>
    </lineage>
</organism>
<evidence type="ECO:0000256" key="5">
    <source>
        <dbReference type="ARBA" id="ARBA00022777"/>
    </source>
</evidence>
<evidence type="ECO:0000256" key="4">
    <source>
        <dbReference type="ARBA" id="ARBA00022741"/>
    </source>
</evidence>
<dbReference type="GO" id="GO:0000287">
    <property type="term" value="F:magnesium ion binding"/>
    <property type="evidence" value="ECO:0007669"/>
    <property type="project" value="UniProtKB-UniRule"/>
</dbReference>
<feature type="site" description="Transition state stabilizer" evidence="8">
    <location>
        <position position="236"/>
    </location>
</feature>
<feature type="site" description="Transition state stabilizer" evidence="8">
    <location>
        <position position="175"/>
    </location>
</feature>
<comment type="similarity">
    <text evidence="1 8 9">Belongs to the acetokinase family.</text>
</comment>
<dbReference type="UniPathway" id="UPA00340">
    <property type="reaction ID" value="UER00458"/>
</dbReference>
<dbReference type="GO" id="GO:0006083">
    <property type="term" value="P:acetate metabolic process"/>
    <property type="evidence" value="ECO:0007669"/>
    <property type="project" value="TreeGrafter"/>
</dbReference>
<evidence type="ECO:0000256" key="1">
    <source>
        <dbReference type="ARBA" id="ARBA00008748"/>
    </source>
</evidence>
<comment type="cofactor">
    <cofactor evidence="8">
        <name>Mg(2+)</name>
        <dbReference type="ChEBI" id="CHEBI:18420"/>
    </cofactor>
    <cofactor evidence="8">
        <name>Mn(2+)</name>
        <dbReference type="ChEBI" id="CHEBI:29035"/>
    </cofactor>
    <text evidence="8">Mg(2+). Can also accept Mn(2+).</text>
</comment>
<reference evidence="10 11" key="1">
    <citation type="submission" date="2018-06" db="EMBL/GenBank/DDBJ databases">
        <authorList>
            <consortium name="Pathogen Informatics"/>
            <person name="Doyle S."/>
        </authorList>
    </citation>
    <scope>NUCLEOTIDE SEQUENCE [LARGE SCALE GENOMIC DNA]</scope>
    <source>
        <strain evidence="10 11">NCTC9177</strain>
    </source>
</reference>
<name>A0A7H4MMP1_KLEVA</name>
<dbReference type="InterPro" id="IPR000890">
    <property type="entry name" value="Aliphatic_acid_kin_short-chain"/>
</dbReference>
<comment type="caution">
    <text evidence="10">The sequence shown here is derived from an EMBL/GenBank/DDBJ whole genome shotgun (WGS) entry which is preliminary data.</text>
</comment>
<dbReference type="GO" id="GO:0006085">
    <property type="term" value="P:acetyl-CoA biosynthetic process"/>
    <property type="evidence" value="ECO:0007669"/>
    <property type="project" value="UniProtKB-UniRule"/>
</dbReference>
<dbReference type="GO" id="GO:0005524">
    <property type="term" value="F:ATP binding"/>
    <property type="evidence" value="ECO:0007669"/>
    <property type="project" value="UniProtKB-KW"/>
</dbReference>
<keyword evidence="7 8" id="KW-0460">Magnesium</keyword>
<dbReference type="HAMAP" id="MF_00020">
    <property type="entry name" value="Acetate_kinase"/>
    <property type="match status" value="1"/>
</dbReference>
<feature type="binding site" evidence="8">
    <location>
        <begin position="278"/>
        <end position="280"/>
    </location>
    <ligand>
        <name>ATP</name>
        <dbReference type="ChEBI" id="CHEBI:30616"/>
    </ligand>
</feature>
<feature type="binding site" evidence="8">
    <location>
        <position position="18"/>
    </location>
    <ligand>
        <name>ATP</name>
        <dbReference type="ChEBI" id="CHEBI:30616"/>
    </ligand>
</feature>
<proteinExistence type="inferred from homology"/>
<dbReference type="Pfam" id="PF00871">
    <property type="entry name" value="Acetate_kinase"/>
    <property type="match status" value="1"/>
</dbReference>
<gene>
    <name evidence="10" type="primary">tdcD_2</name>
    <name evidence="8" type="synonym">ackA</name>
    <name evidence="10" type="ORF">NCTC9177_05503</name>
</gene>
<comment type="pathway">
    <text evidence="8">Metabolic intermediate biosynthesis; acetyl-CoA biosynthesis; acetyl-CoA from acetate: step 1/2.</text>
</comment>
<dbReference type="PROSITE" id="PS01076">
    <property type="entry name" value="ACETATE_KINASE_2"/>
    <property type="match status" value="1"/>
</dbReference>
<dbReference type="PRINTS" id="PR00471">
    <property type="entry name" value="ACETATEKNASE"/>
</dbReference>
<dbReference type="InterPro" id="IPR023865">
    <property type="entry name" value="Aliphatic_acid_kinase_CS"/>
</dbReference>
<comment type="function">
    <text evidence="8">Catalyzes the formation of acetyl phosphate from acetate and ATP. Can also catalyze the reverse reaction.</text>
</comment>
<evidence type="ECO:0000313" key="10">
    <source>
        <dbReference type="EMBL" id="STS91591.1"/>
    </source>
</evidence>
<evidence type="ECO:0000256" key="7">
    <source>
        <dbReference type="ARBA" id="ARBA00022842"/>
    </source>
</evidence>
<sequence length="347" mass="37472">MTEFPVVLVINCGSSSIKFSVLDAASCDCLLNGVAEGINAERAFLSLNGGEPVALAQRGYEGALQAIAGALAQRDLIDSVALIGHRVAHGGDLFTESVIISEEVINNIRQVSSLAPLHNYASLSGIASAQRLFPQVMQVAVFDTSFHQTLAPEAFLYGLPWEYYQNLGVRRYGFHGTSHRYVSRRALALLGLPEQESGLVIAHLGNGASICAVRNGRSVDTSMGMTPLEGLMMGTRSGDVDFGAMAWIAGETRQTLSDLERVANTASGLLGISGLSSDLRVLEQAWHEGHARARLAIKTFVHRIGPSYCRSRRRAAASRRHYFHRRDWRELGADPSAGERAAGGLWP</sequence>
<dbReference type="AlphaFoldDB" id="A0A7H4MMP1"/>
<keyword evidence="4 8" id="KW-0547">Nucleotide-binding</keyword>
<accession>A0A7H4MMP1</accession>
<keyword evidence="6 8" id="KW-0067">ATP-binding</keyword>
<keyword evidence="8" id="KW-0963">Cytoplasm</keyword>
<evidence type="ECO:0000313" key="11">
    <source>
        <dbReference type="Proteomes" id="UP000254545"/>
    </source>
</evidence>
<feature type="binding site" evidence="8">
    <location>
        <position position="11"/>
    </location>
    <ligand>
        <name>Mg(2+)</name>
        <dbReference type="ChEBI" id="CHEBI:18420"/>
    </ligand>
</feature>